<evidence type="ECO:0000259" key="8">
    <source>
        <dbReference type="PROSITE" id="PS51007"/>
    </source>
</evidence>
<dbReference type="GO" id="GO:0020037">
    <property type="term" value="F:heme binding"/>
    <property type="evidence" value="ECO:0007669"/>
    <property type="project" value="InterPro"/>
</dbReference>
<keyword evidence="3 7" id="KW-0479">Metal-binding</keyword>
<proteinExistence type="predicted"/>
<dbReference type="PROSITE" id="PS51007">
    <property type="entry name" value="CYTC"/>
    <property type="match status" value="1"/>
</dbReference>
<keyword evidence="4" id="KW-0732">Signal</keyword>
<dbReference type="InterPro" id="IPR051395">
    <property type="entry name" value="Cytochrome_c_Peroxidase/MauG"/>
</dbReference>
<dbReference type="Gene3D" id="1.10.760.10">
    <property type="entry name" value="Cytochrome c-like domain"/>
    <property type="match status" value="2"/>
</dbReference>
<dbReference type="GO" id="GO:0009055">
    <property type="term" value="F:electron transfer activity"/>
    <property type="evidence" value="ECO:0007669"/>
    <property type="project" value="InterPro"/>
</dbReference>
<reference evidence="9" key="1">
    <citation type="journal article" date="2020" name="mSystems">
        <title>Genome- and Community-Level Interaction Insights into Carbon Utilization and Element Cycling Functions of Hydrothermarchaeota in Hydrothermal Sediment.</title>
        <authorList>
            <person name="Zhou Z."/>
            <person name="Liu Y."/>
            <person name="Xu W."/>
            <person name="Pan J."/>
            <person name="Luo Z.H."/>
            <person name="Li M."/>
        </authorList>
    </citation>
    <scope>NUCLEOTIDE SEQUENCE [LARGE SCALE GENOMIC DNA]</scope>
    <source>
        <strain evidence="9">SpSt-339</strain>
    </source>
</reference>
<dbReference type="GO" id="GO:0004130">
    <property type="term" value="F:cytochrome-c peroxidase activity"/>
    <property type="evidence" value="ECO:0007669"/>
    <property type="project" value="TreeGrafter"/>
</dbReference>
<dbReference type="EMBL" id="DSOK01000001">
    <property type="protein sequence ID" value="HEN13839.1"/>
    <property type="molecule type" value="Genomic_DNA"/>
</dbReference>
<dbReference type="InterPro" id="IPR004852">
    <property type="entry name" value="Di-haem_cyt_c_peroxidsae"/>
</dbReference>
<dbReference type="GO" id="GO:0030313">
    <property type="term" value="C:cell envelope"/>
    <property type="evidence" value="ECO:0007669"/>
    <property type="project" value="UniProtKB-SubCell"/>
</dbReference>
<dbReference type="Pfam" id="PF03150">
    <property type="entry name" value="CCP_MauG"/>
    <property type="match status" value="1"/>
</dbReference>
<evidence type="ECO:0000313" key="9">
    <source>
        <dbReference type="EMBL" id="HEN13839.1"/>
    </source>
</evidence>
<accession>A0A7C2JXG0</accession>
<dbReference type="AlphaFoldDB" id="A0A7C2JXG0"/>
<evidence type="ECO:0000256" key="4">
    <source>
        <dbReference type="ARBA" id="ARBA00022729"/>
    </source>
</evidence>
<name>A0A7C2JXG0_9PLAN</name>
<comment type="subcellular location">
    <subcellularLocation>
        <location evidence="1">Cell envelope</location>
    </subcellularLocation>
</comment>
<keyword evidence="9" id="KW-0575">Peroxidase</keyword>
<evidence type="ECO:0000256" key="7">
    <source>
        <dbReference type="PROSITE-ProRule" id="PRU00433"/>
    </source>
</evidence>
<organism evidence="9">
    <name type="scientific">Schlesneria paludicola</name>
    <dbReference type="NCBI Taxonomy" id="360056"/>
    <lineage>
        <taxon>Bacteria</taxon>
        <taxon>Pseudomonadati</taxon>
        <taxon>Planctomycetota</taxon>
        <taxon>Planctomycetia</taxon>
        <taxon>Planctomycetales</taxon>
        <taxon>Planctomycetaceae</taxon>
        <taxon>Schlesneria</taxon>
    </lineage>
</organism>
<dbReference type="InterPro" id="IPR009056">
    <property type="entry name" value="Cyt_c-like_dom"/>
</dbReference>
<evidence type="ECO:0000256" key="5">
    <source>
        <dbReference type="ARBA" id="ARBA00023002"/>
    </source>
</evidence>
<evidence type="ECO:0000256" key="2">
    <source>
        <dbReference type="ARBA" id="ARBA00022617"/>
    </source>
</evidence>
<dbReference type="GO" id="GO:0046872">
    <property type="term" value="F:metal ion binding"/>
    <property type="evidence" value="ECO:0007669"/>
    <property type="project" value="UniProtKB-KW"/>
</dbReference>
<evidence type="ECO:0000256" key="1">
    <source>
        <dbReference type="ARBA" id="ARBA00004196"/>
    </source>
</evidence>
<feature type="domain" description="Cytochrome c" evidence="8">
    <location>
        <begin position="223"/>
        <end position="386"/>
    </location>
</feature>
<dbReference type="PANTHER" id="PTHR30600">
    <property type="entry name" value="CYTOCHROME C PEROXIDASE-RELATED"/>
    <property type="match status" value="1"/>
</dbReference>
<protein>
    <submittedName>
        <fullName evidence="9">Cytochrome-c peroxidase</fullName>
    </submittedName>
</protein>
<keyword evidence="2 7" id="KW-0349">Heme</keyword>
<dbReference type="InterPro" id="IPR036909">
    <property type="entry name" value="Cyt_c-like_dom_sf"/>
</dbReference>
<keyword evidence="6 7" id="KW-0408">Iron</keyword>
<comment type="caution">
    <text evidence="9">The sequence shown here is derived from an EMBL/GenBank/DDBJ whole genome shotgun (WGS) entry which is preliminary data.</text>
</comment>
<sequence>MVRPSLVRARVTEPKGMTRILQLVVTASLMGFAGLPGSVLAQPLDQKAALGKKLFFEVKLSSPDGQSCASCHDPAFGFSEPDQEFATSEGVFLHRFGPRNTQTAAYLTFCPPLHYDAAKETYVGGMFWSGNVDDLVEQAQLPFFAPVEMHNFLEVQVVWGMILAGLAPEFARVYGPKMLLPQNTHEAFVAISDAIAAYERSHELNSFTSKFDHYRRGRARLTPEEAWGWALFNGKGKCFVCHTSGFQGGEPGPLFTNFAYYNLGVPKNFDNPFLYDAPRMNPEGVDFIDEGLHNVVILFDPEGAPAQNGKFKTPTLRNVQVTAPYSHNGLFLTLKDVVHFHNTRDVPGAGWAPPEIPENIHTATVGNLGLTSAEEDALVAFLNTLTDGYPP</sequence>
<dbReference type="SUPFAM" id="SSF46626">
    <property type="entry name" value="Cytochrome c"/>
    <property type="match status" value="2"/>
</dbReference>
<keyword evidence="5" id="KW-0560">Oxidoreductase</keyword>
<evidence type="ECO:0000256" key="6">
    <source>
        <dbReference type="ARBA" id="ARBA00023004"/>
    </source>
</evidence>
<gene>
    <name evidence="9" type="ORF">ENQ76_00010</name>
</gene>
<evidence type="ECO:0000256" key="3">
    <source>
        <dbReference type="ARBA" id="ARBA00022723"/>
    </source>
</evidence>
<dbReference type="PANTHER" id="PTHR30600:SF10">
    <property type="entry name" value="BLL6722 PROTEIN"/>
    <property type="match status" value="1"/>
</dbReference>